<evidence type="ECO:0000256" key="1">
    <source>
        <dbReference type="ARBA" id="ARBA00005594"/>
    </source>
</evidence>
<dbReference type="PROSITE" id="PS00178">
    <property type="entry name" value="AA_TRNA_LIGASE_I"/>
    <property type="match status" value="1"/>
</dbReference>
<dbReference type="PRINTS" id="PR01039">
    <property type="entry name" value="TRNASYNTHTRP"/>
</dbReference>
<dbReference type="GO" id="GO:0005829">
    <property type="term" value="C:cytosol"/>
    <property type="evidence" value="ECO:0007669"/>
    <property type="project" value="TreeGrafter"/>
</dbReference>
<proteinExistence type="inferred from homology"/>
<evidence type="ECO:0000256" key="8">
    <source>
        <dbReference type="ARBA" id="ARBA00049929"/>
    </source>
</evidence>
<evidence type="ECO:0000256" key="4">
    <source>
        <dbReference type="ARBA" id="ARBA00022741"/>
    </source>
</evidence>
<dbReference type="PANTHER" id="PTHR43766:SF1">
    <property type="entry name" value="TRYPTOPHAN--TRNA LIGASE, MITOCHONDRIAL"/>
    <property type="match status" value="1"/>
</dbReference>
<evidence type="ECO:0000256" key="3">
    <source>
        <dbReference type="ARBA" id="ARBA00022598"/>
    </source>
</evidence>
<evidence type="ECO:0000256" key="5">
    <source>
        <dbReference type="ARBA" id="ARBA00022840"/>
    </source>
</evidence>
<keyword evidence="7 10" id="KW-0030">Aminoacyl-tRNA synthetase</keyword>
<dbReference type="AlphaFoldDB" id="A0A928DP78"/>
<reference evidence="11" key="1">
    <citation type="submission" date="2019-04" db="EMBL/GenBank/DDBJ databases">
        <title>Evolution of Biomass-Degrading Anaerobic Consortia Revealed by Metagenomics.</title>
        <authorList>
            <person name="Peng X."/>
        </authorList>
    </citation>
    <scope>NUCLEOTIDE SEQUENCE</scope>
    <source>
        <strain evidence="11">SIG66</strain>
    </source>
</reference>
<evidence type="ECO:0000256" key="10">
    <source>
        <dbReference type="RuleBase" id="RU363036"/>
    </source>
</evidence>
<gene>
    <name evidence="11" type="primary">trpS</name>
    <name evidence="11" type="ORF">E7027_00305</name>
</gene>
<evidence type="ECO:0000256" key="7">
    <source>
        <dbReference type="ARBA" id="ARBA00023146"/>
    </source>
</evidence>
<dbReference type="NCBIfam" id="TIGR00233">
    <property type="entry name" value="trpS"/>
    <property type="match status" value="1"/>
</dbReference>
<dbReference type="Gene3D" id="3.40.50.620">
    <property type="entry name" value="HUPs"/>
    <property type="match status" value="1"/>
</dbReference>
<dbReference type="InterPro" id="IPR002306">
    <property type="entry name" value="Trp-tRNA-ligase"/>
</dbReference>
<evidence type="ECO:0000313" key="12">
    <source>
        <dbReference type="Proteomes" id="UP000725649"/>
    </source>
</evidence>
<accession>A0A928DP78</accession>
<dbReference type="InterPro" id="IPR014729">
    <property type="entry name" value="Rossmann-like_a/b/a_fold"/>
</dbReference>
<dbReference type="GO" id="GO:0004830">
    <property type="term" value="F:tryptophan-tRNA ligase activity"/>
    <property type="evidence" value="ECO:0007669"/>
    <property type="project" value="UniProtKB-UniRule"/>
</dbReference>
<protein>
    <recommendedName>
        <fullName evidence="2 9">Tryptophan--tRNA ligase</fullName>
        <ecNumber evidence="2 9">6.1.1.2</ecNumber>
    </recommendedName>
</protein>
<dbReference type="PANTHER" id="PTHR43766">
    <property type="entry name" value="TRYPTOPHAN--TRNA LIGASE, MITOCHONDRIAL"/>
    <property type="match status" value="1"/>
</dbReference>
<evidence type="ECO:0000313" key="11">
    <source>
        <dbReference type="EMBL" id="MBE6420584.1"/>
    </source>
</evidence>
<comment type="caution">
    <text evidence="11">The sequence shown here is derived from an EMBL/GenBank/DDBJ whole genome shotgun (WGS) entry which is preliminary data.</text>
</comment>
<dbReference type="InterPro" id="IPR002305">
    <property type="entry name" value="aa-tRNA-synth_Ic"/>
</dbReference>
<keyword evidence="4 10" id="KW-0547">Nucleotide-binding</keyword>
<dbReference type="InterPro" id="IPR001412">
    <property type="entry name" value="aa-tRNA-synth_I_CS"/>
</dbReference>
<comment type="similarity">
    <text evidence="1 10">Belongs to the class-I aminoacyl-tRNA synthetase family.</text>
</comment>
<dbReference type="GO" id="GO:0005524">
    <property type="term" value="F:ATP binding"/>
    <property type="evidence" value="ECO:0007669"/>
    <property type="project" value="UniProtKB-KW"/>
</dbReference>
<dbReference type="FunFam" id="1.10.240.10:FF:000005">
    <property type="entry name" value="Tryptophan--tRNA ligase"/>
    <property type="match status" value="1"/>
</dbReference>
<dbReference type="EMBL" id="SUVG01000001">
    <property type="protein sequence ID" value="MBE6420584.1"/>
    <property type="molecule type" value="Genomic_DNA"/>
</dbReference>
<dbReference type="CDD" id="cd00806">
    <property type="entry name" value="TrpRS_core"/>
    <property type="match status" value="1"/>
</dbReference>
<dbReference type="Pfam" id="PF00579">
    <property type="entry name" value="tRNA-synt_1b"/>
    <property type="match status" value="1"/>
</dbReference>
<dbReference type="SUPFAM" id="SSF52374">
    <property type="entry name" value="Nucleotidylyl transferase"/>
    <property type="match status" value="1"/>
</dbReference>
<evidence type="ECO:0000256" key="9">
    <source>
        <dbReference type="NCBIfam" id="TIGR00233"/>
    </source>
</evidence>
<comment type="catalytic activity">
    <reaction evidence="8">
        <text>tRNA(Trp) + L-tryptophan + ATP = L-tryptophyl-tRNA(Trp) + AMP + diphosphate + H(+)</text>
        <dbReference type="Rhea" id="RHEA:24080"/>
        <dbReference type="Rhea" id="RHEA-COMP:9671"/>
        <dbReference type="Rhea" id="RHEA-COMP:9705"/>
        <dbReference type="ChEBI" id="CHEBI:15378"/>
        <dbReference type="ChEBI" id="CHEBI:30616"/>
        <dbReference type="ChEBI" id="CHEBI:33019"/>
        <dbReference type="ChEBI" id="CHEBI:57912"/>
        <dbReference type="ChEBI" id="CHEBI:78442"/>
        <dbReference type="ChEBI" id="CHEBI:78535"/>
        <dbReference type="ChEBI" id="CHEBI:456215"/>
        <dbReference type="EC" id="6.1.1.2"/>
    </reaction>
</comment>
<keyword evidence="5 10" id="KW-0067">ATP-binding</keyword>
<dbReference type="EC" id="6.1.1.2" evidence="2 9"/>
<organism evidence="11 12">
    <name type="scientific">Candidatus Avelusimicrobium gallicola</name>
    <dbReference type="NCBI Taxonomy" id="2562704"/>
    <lineage>
        <taxon>Bacteria</taxon>
        <taxon>Pseudomonadati</taxon>
        <taxon>Elusimicrobiota</taxon>
        <taxon>Elusimicrobia</taxon>
        <taxon>Elusimicrobiales</taxon>
        <taxon>Elusimicrobiaceae</taxon>
        <taxon>Candidatus Avelusimicrobium</taxon>
    </lineage>
</organism>
<dbReference type="GO" id="GO:0006436">
    <property type="term" value="P:tryptophanyl-tRNA aminoacylation"/>
    <property type="evidence" value="ECO:0007669"/>
    <property type="project" value="UniProtKB-UniRule"/>
</dbReference>
<keyword evidence="3 10" id="KW-0436">Ligase</keyword>
<dbReference type="Gene3D" id="1.10.240.10">
    <property type="entry name" value="Tyrosyl-Transfer RNA Synthetase"/>
    <property type="match status" value="1"/>
</dbReference>
<dbReference type="Proteomes" id="UP000725649">
    <property type="component" value="Unassembled WGS sequence"/>
</dbReference>
<sequence>MTNEKIVLSGMRPTGKLHLGNYHGALKNWVSLQDKYNCFFFVADLHSLTTAYDKTQNLAANSQAMLIDWLTAGLDPKKCTIFIQSDVPQISELNTLLGMVTPLGWLLRNPTYKEQIQELLKQKYAGQLDDKSLGEKLNSIAGDEEISSFGFLGYPVLMSTDILIHKSALVPVGEDQTAHVEIARDLARRFAEIYGEQVFVEPKPLYTTVARLPGIDGRKMSKSYNNSIALGEDLDSVRKKVMAMFTDPNKKKANDPANPDGCVVFAFHKVYNPDAAKRCEECKAGALGCVACKKELFALMEPELNAFVERRKIFAADQALLDKIVAEGKERACASAAQTLAEVKRVMKITK</sequence>
<name>A0A928DP78_9BACT</name>
<keyword evidence="6 10" id="KW-0648">Protein biosynthesis</keyword>
<evidence type="ECO:0000256" key="6">
    <source>
        <dbReference type="ARBA" id="ARBA00022917"/>
    </source>
</evidence>
<evidence type="ECO:0000256" key="2">
    <source>
        <dbReference type="ARBA" id="ARBA00013161"/>
    </source>
</evidence>
<dbReference type="InterPro" id="IPR050203">
    <property type="entry name" value="Trp-tRNA_synthetase"/>
</dbReference>